<gene>
    <name evidence="1" type="ORF">AVEN_11739_1</name>
</gene>
<evidence type="ECO:0000313" key="2">
    <source>
        <dbReference type="Proteomes" id="UP000499080"/>
    </source>
</evidence>
<dbReference type="GO" id="GO:0003676">
    <property type="term" value="F:nucleic acid binding"/>
    <property type="evidence" value="ECO:0007669"/>
    <property type="project" value="InterPro"/>
</dbReference>
<protein>
    <submittedName>
        <fullName evidence="1">Uncharacterized protein</fullName>
    </submittedName>
</protein>
<comment type="caution">
    <text evidence="1">The sequence shown here is derived from an EMBL/GenBank/DDBJ whole genome shotgun (WGS) entry which is preliminary data.</text>
</comment>
<dbReference type="InterPro" id="IPR036397">
    <property type="entry name" value="RNaseH_sf"/>
</dbReference>
<accession>A0A4Y2EQP3</accession>
<organism evidence="1 2">
    <name type="scientific">Araneus ventricosus</name>
    <name type="common">Orbweaver spider</name>
    <name type="synonym">Epeira ventricosa</name>
    <dbReference type="NCBI Taxonomy" id="182803"/>
    <lineage>
        <taxon>Eukaryota</taxon>
        <taxon>Metazoa</taxon>
        <taxon>Ecdysozoa</taxon>
        <taxon>Arthropoda</taxon>
        <taxon>Chelicerata</taxon>
        <taxon>Arachnida</taxon>
        <taxon>Araneae</taxon>
        <taxon>Araneomorphae</taxon>
        <taxon>Entelegynae</taxon>
        <taxon>Araneoidea</taxon>
        <taxon>Araneidae</taxon>
        <taxon>Araneus</taxon>
    </lineage>
</organism>
<sequence length="104" mass="12331">MAGSEFVGWSESSYRTNVQQVLLRLWEHNYKFHLLSWLPIFLDLKRIKYVWDVLGGLLQAVYRPPRYLRELIDLCLGIWSALPPDIYKKLVESTATYQQPPDIY</sequence>
<keyword evidence="2" id="KW-1185">Reference proteome</keyword>
<evidence type="ECO:0000313" key="1">
    <source>
        <dbReference type="EMBL" id="GBM31562.1"/>
    </source>
</evidence>
<dbReference type="EMBL" id="BGPR01000687">
    <property type="protein sequence ID" value="GBM31562.1"/>
    <property type="molecule type" value="Genomic_DNA"/>
</dbReference>
<dbReference type="AlphaFoldDB" id="A0A4Y2EQP3"/>
<dbReference type="Proteomes" id="UP000499080">
    <property type="component" value="Unassembled WGS sequence"/>
</dbReference>
<name>A0A4Y2EQP3_ARAVE</name>
<dbReference type="Gene3D" id="3.30.420.10">
    <property type="entry name" value="Ribonuclease H-like superfamily/Ribonuclease H"/>
    <property type="match status" value="1"/>
</dbReference>
<reference evidence="1 2" key="1">
    <citation type="journal article" date="2019" name="Sci. Rep.">
        <title>Orb-weaving spider Araneus ventricosus genome elucidates the spidroin gene catalogue.</title>
        <authorList>
            <person name="Kono N."/>
            <person name="Nakamura H."/>
            <person name="Ohtoshi R."/>
            <person name="Moran D.A.P."/>
            <person name="Shinohara A."/>
            <person name="Yoshida Y."/>
            <person name="Fujiwara M."/>
            <person name="Mori M."/>
            <person name="Tomita M."/>
            <person name="Arakawa K."/>
        </authorList>
    </citation>
    <scope>NUCLEOTIDE SEQUENCE [LARGE SCALE GENOMIC DNA]</scope>
</reference>
<proteinExistence type="predicted"/>